<dbReference type="AlphaFoldDB" id="A0A377SWK4"/>
<keyword evidence="1" id="KW-1133">Transmembrane helix</keyword>
<keyword evidence="5" id="KW-1185">Reference proteome</keyword>
<keyword evidence="1" id="KW-0472">Membrane</keyword>
<sequence length="174" mass="18525">MTIHYSQRGSMLLECLIGISIFSFGILAISALQANAMRHSVSSSSRTTATQLIQRLDGEMRSNVSSLDSFAIARTECKSAAPSSDGAQRWAKAVSTSLNDAICTVVVQKNIPATSTPCSRQVTISINWPTPNGAKTGVAAGKNEGMNEATTVIDIPTILETRDPLDTEHIRCGL</sequence>
<proteinExistence type="predicted"/>
<evidence type="ECO:0000313" key="2">
    <source>
        <dbReference type="EMBL" id="STR45738.1"/>
    </source>
</evidence>
<protein>
    <submittedName>
        <fullName evidence="2">Tfp pilus assembly protein PilV</fullName>
    </submittedName>
</protein>
<dbReference type="Proteomes" id="UP000255108">
    <property type="component" value="Unassembled WGS sequence"/>
</dbReference>
<evidence type="ECO:0000313" key="3">
    <source>
        <dbReference type="EMBL" id="TCU88237.1"/>
    </source>
</evidence>
<reference evidence="3 5" key="2">
    <citation type="submission" date="2019-03" db="EMBL/GenBank/DDBJ databases">
        <title>Genomic Encyclopedia of Type Strains, Phase IV (KMG-IV): sequencing the most valuable type-strain genomes for metagenomic binning, comparative biology and taxonomic classification.</title>
        <authorList>
            <person name="Goeker M."/>
        </authorList>
    </citation>
    <scope>NUCLEOTIDE SEQUENCE [LARGE SCALE GENOMIC DNA]</scope>
    <source>
        <strain evidence="3 5">DSM 3764</strain>
    </source>
</reference>
<dbReference type="Proteomes" id="UP000295794">
    <property type="component" value="Unassembled WGS sequence"/>
</dbReference>
<dbReference type="OrthoDB" id="193195at2"/>
<accession>A0A377SWK4</accession>
<evidence type="ECO:0000313" key="5">
    <source>
        <dbReference type="Proteomes" id="UP000295794"/>
    </source>
</evidence>
<dbReference type="RefSeq" id="WP_132038664.1">
    <property type="nucleotide sequence ID" value="NZ_CAWOLO010000004.1"/>
</dbReference>
<evidence type="ECO:0000313" key="4">
    <source>
        <dbReference type="Proteomes" id="UP000255108"/>
    </source>
</evidence>
<dbReference type="EMBL" id="UGHR01000004">
    <property type="protein sequence ID" value="STR45738.1"/>
    <property type="molecule type" value="Genomic_DNA"/>
</dbReference>
<name>A0A377SWK4_9NEIS</name>
<feature type="transmembrane region" description="Helical" evidence="1">
    <location>
        <begin position="12"/>
        <end position="32"/>
    </location>
</feature>
<gene>
    <name evidence="3" type="ORF">EV682_104411</name>
    <name evidence="2" type="ORF">NCTC11159_04318</name>
</gene>
<organism evidence="2 4">
    <name type="scientific">Iodobacter fluviatilis</name>
    <dbReference type="NCBI Taxonomy" id="537"/>
    <lineage>
        <taxon>Bacteria</taxon>
        <taxon>Pseudomonadati</taxon>
        <taxon>Pseudomonadota</taxon>
        <taxon>Betaproteobacteria</taxon>
        <taxon>Neisseriales</taxon>
        <taxon>Chitinibacteraceae</taxon>
        <taxon>Iodobacter</taxon>
    </lineage>
</organism>
<dbReference type="EMBL" id="SMBT01000004">
    <property type="protein sequence ID" value="TCU88237.1"/>
    <property type="molecule type" value="Genomic_DNA"/>
</dbReference>
<keyword evidence="1" id="KW-0812">Transmembrane</keyword>
<evidence type="ECO:0000256" key="1">
    <source>
        <dbReference type="SAM" id="Phobius"/>
    </source>
</evidence>
<reference evidence="2 4" key="1">
    <citation type="submission" date="2018-06" db="EMBL/GenBank/DDBJ databases">
        <authorList>
            <consortium name="Pathogen Informatics"/>
            <person name="Doyle S."/>
        </authorList>
    </citation>
    <scope>NUCLEOTIDE SEQUENCE [LARGE SCALE GENOMIC DNA]</scope>
    <source>
        <strain evidence="2 4">NCTC11159</strain>
    </source>
</reference>